<dbReference type="AlphaFoldDB" id="H0HTH6"/>
<evidence type="ECO:0000313" key="9">
    <source>
        <dbReference type="Proteomes" id="UP000003250"/>
    </source>
</evidence>
<keyword evidence="4" id="KW-0249">Electron transport</keyword>
<gene>
    <name evidence="8" type="ORF">MAXJ12_17338</name>
</gene>
<dbReference type="PATRIC" id="fig|1107882.3.peg.3384"/>
<evidence type="ECO:0000256" key="2">
    <source>
        <dbReference type="ARBA" id="ARBA00022617"/>
    </source>
</evidence>
<evidence type="ECO:0000313" key="8">
    <source>
        <dbReference type="EMBL" id="EHK55954.1"/>
    </source>
</evidence>
<dbReference type="PROSITE" id="PS51257">
    <property type="entry name" value="PROKAR_LIPOPROTEIN"/>
    <property type="match status" value="1"/>
</dbReference>
<organism evidence="8 9">
    <name type="scientific">Mesorhizobium alhagi CCNWXJ12-2</name>
    <dbReference type="NCBI Taxonomy" id="1107882"/>
    <lineage>
        <taxon>Bacteria</taxon>
        <taxon>Pseudomonadati</taxon>
        <taxon>Pseudomonadota</taxon>
        <taxon>Alphaproteobacteria</taxon>
        <taxon>Hyphomicrobiales</taxon>
        <taxon>Phyllobacteriaceae</taxon>
        <taxon>Allomesorhizobium</taxon>
    </lineage>
</organism>
<dbReference type="Gene3D" id="1.10.760.10">
    <property type="entry name" value="Cytochrome c-like domain"/>
    <property type="match status" value="1"/>
</dbReference>
<dbReference type="EMBL" id="AHAM01000140">
    <property type="protein sequence ID" value="EHK55954.1"/>
    <property type="molecule type" value="Genomic_DNA"/>
</dbReference>
<dbReference type="InterPro" id="IPR050597">
    <property type="entry name" value="Cytochrome_c_Oxidase_Subunit"/>
</dbReference>
<reference evidence="8 9" key="1">
    <citation type="journal article" date="2012" name="J. Bacteriol.">
        <title>Draft Genome Sequence of Mesorhizobium alhagi CCNWXJ12-2T, a Novel Salt-Resistant Species Isolated from the Desert of Northwestern China.</title>
        <authorList>
            <person name="Zhou M."/>
            <person name="Chen W."/>
            <person name="Chen H."/>
            <person name="Wei G."/>
        </authorList>
    </citation>
    <scope>NUCLEOTIDE SEQUENCE [LARGE SCALE GENOMIC DNA]</scope>
    <source>
        <strain evidence="8 9">CCNWXJ12-2</strain>
    </source>
</reference>
<dbReference type="GO" id="GO:0020037">
    <property type="term" value="F:heme binding"/>
    <property type="evidence" value="ECO:0007669"/>
    <property type="project" value="InterPro"/>
</dbReference>
<dbReference type="InterPro" id="IPR009056">
    <property type="entry name" value="Cyt_c-like_dom"/>
</dbReference>
<evidence type="ECO:0000256" key="6">
    <source>
        <dbReference type="PROSITE-ProRule" id="PRU00433"/>
    </source>
</evidence>
<keyword evidence="3 6" id="KW-0479">Metal-binding</keyword>
<evidence type="ECO:0000256" key="5">
    <source>
        <dbReference type="ARBA" id="ARBA00023004"/>
    </source>
</evidence>
<dbReference type="GO" id="GO:0009055">
    <property type="term" value="F:electron transfer activity"/>
    <property type="evidence" value="ECO:0007669"/>
    <property type="project" value="InterPro"/>
</dbReference>
<evidence type="ECO:0000259" key="7">
    <source>
        <dbReference type="PROSITE" id="PS51007"/>
    </source>
</evidence>
<sequence>MAKLECAVRLTGFLLAAISACVIDAQAGGDLAAGKKQAAAMCRVCHGLDGIAKLPDAPNLAGQNELYLVRSLTAYKTGERKNPQMSVVAPTLGEEDIANLAAYYASIKIAVQEP</sequence>
<dbReference type="PANTHER" id="PTHR33751">
    <property type="entry name" value="CBB3-TYPE CYTOCHROME C OXIDASE SUBUNIT FIXP"/>
    <property type="match status" value="1"/>
</dbReference>
<protein>
    <submittedName>
        <fullName evidence="8">Cytochrome c class I</fullName>
    </submittedName>
</protein>
<accession>H0HTH6</accession>
<dbReference type="PANTHER" id="PTHR33751:SF9">
    <property type="entry name" value="CYTOCHROME C4"/>
    <property type="match status" value="1"/>
</dbReference>
<dbReference type="Proteomes" id="UP000003250">
    <property type="component" value="Unassembled WGS sequence"/>
</dbReference>
<dbReference type="GO" id="GO:0046872">
    <property type="term" value="F:metal ion binding"/>
    <property type="evidence" value="ECO:0007669"/>
    <property type="project" value="UniProtKB-KW"/>
</dbReference>
<dbReference type="SUPFAM" id="SSF46626">
    <property type="entry name" value="Cytochrome c"/>
    <property type="match status" value="1"/>
</dbReference>
<dbReference type="OrthoDB" id="9808603at2"/>
<feature type="domain" description="Cytochrome c" evidence="7">
    <location>
        <begin position="29"/>
        <end position="108"/>
    </location>
</feature>
<dbReference type="RefSeq" id="WP_008837086.1">
    <property type="nucleotide sequence ID" value="NZ_AHAM01000140.1"/>
</dbReference>
<name>H0HTH6_9HYPH</name>
<evidence type="ECO:0000256" key="1">
    <source>
        <dbReference type="ARBA" id="ARBA00022448"/>
    </source>
</evidence>
<evidence type="ECO:0000256" key="4">
    <source>
        <dbReference type="ARBA" id="ARBA00022982"/>
    </source>
</evidence>
<keyword evidence="5 6" id="KW-0408">Iron</keyword>
<dbReference type="InterPro" id="IPR036909">
    <property type="entry name" value="Cyt_c-like_dom_sf"/>
</dbReference>
<evidence type="ECO:0000256" key="3">
    <source>
        <dbReference type="ARBA" id="ARBA00022723"/>
    </source>
</evidence>
<keyword evidence="1" id="KW-0813">Transport</keyword>
<keyword evidence="2 6" id="KW-0349">Heme</keyword>
<dbReference type="PROSITE" id="PS51007">
    <property type="entry name" value="CYTC"/>
    <property type="match status" value="1"/>
</dbReference>
<keyword evidence="9" id="KW-1185">Reference proteome</keyword>
<proteinExistence type="predicted"/>
<dbReference type="Pfam" id="PF00034">
    <property type="entry name" value="Cytochrom_C"/>
    <property type="match status" value="1"/>
</dbReference>